<feature type="region of interest" description="Disordered" evidence="1">
    <location>
        <begin position="426"/>
        <end position="457"/>
    </location>
</feature>
<evidence type="ECO:0000313" key="4">
    <source>
        <dbReference type="Proteomes" id="UP000184383"/>
    </source>
</evidence>
<reference evidence="4" key="1">
    <citation type="journal article" date="2017" name="Genome Biol.">
        <title>Comparative genomics reveals high biological diversity and specific adaptations in the industrially and medically important fungal genus Aspergillus.</title>
        <authorList>
            <person name="de Vries R.P."/>
            <person name="Riley R."/>
            <person name="Wiebenga A."/>
            <person name="Aguilar-Osorio G."/>
            <person name="Amillis S."/>
            <person name="Uchima C.A."/>
            <person name="Anderluh G."/>
            <person name="Asadollahi M."/>
            <person name="Askin M."/>
            <person name="Barry K."/>
            <person name="Battaglia E."/>
            <person name="Bayram O."/>
            <person name="Benocci T."/>
            <person name="Braus-Stromeyer S.A."/>
            <person name="Caldana C."/>
            <person name="Canovas D."/>
            <person name="Cerqueira G.C."/>
            <person name="Chen F."/>
            <person name="Chen W."/>
            <person name="Choi C."/>
            <person name="Clum A."/>
            <person name="Dos Santos R.A."/>
            <person name="Damasio A.R."/>
            <person name="Diallinas G."/>
            <person name="Emri T."/>
            <person name="Fekete E."/>
            <person name="Flipphi M."/>
            <person name="Freyberg S."/>
            <person name="Gallo A."/>
            <person name="Gournas C."/>
            <person name="Habgood R."/>
            <person name="Hainaut M."/>
            <person name="Harispe M.L."/>
            <person name="Henrissat B."/>
            <person name="Hilden K.S."/>
            <person name="Hope R."/>
            <person name="Hossain A."/>
            <person name="Karabika E."/>
            <person name="Karaffa L."/>
            <person name="Karanyi Z."/>
            <person name="Krasevec N."/>
            <person name="Kuo A."/>
            <person name="Kusch H."/>
            <person name="LaButti K."/>
            <person name="Lagendijk E.L."/>
            <person name="Lapidus A."/>
            <person name="Levasseur A."/>
            <person name="Lindquist E."/>
            <person name="Lipzen A."/>
            <person name="Logrieco A.F."/>
            <person name="MacCabe A."/>
            <person name="Maekelae M.R."/>
            <person name="Malavazi I."/>
            <person name="Melin P."/>
            <person name="Meyer V."/>
            <person name="Mielnichuk N."/>
            <person name="Miskei M."/>
            <person name="Molnar A.P."/>
            <person name="Mule G."/>
            <person name="Ngan C.Y."/>
            <person name="Orejas M."/>
            <person name="Orosz E."/>
            <person name="Ouedraogo J.P."/>
            <person name="Overkamp K.M."/>
            <person name="Park H.-S."/>
            <person name="Perrone G."/>
            <person name="Piumi F."/>
            <person name="Punt P.J."/>
            <person name="Ram A.F."/>
            <person name="Ramon A."/>
            <person name="Rauscher S."/>
            <person name="Record E."/>
            <person name="Riano-Pachon D.M."/>
            <person name="Robert V."/>
            <person name="Roehrig J."/>
            <person name="Ruller R."/>
            <person name="Salamov A."/>
            <person name="Salih N.S."/>
            <person name="Samson R.A."/>
            <person name="Sandor E."/>
            <person name="Sanguinetti M."/>
            <person name="Schuetze T."/>
            <person name="Sepcic K."/>
            <person name="Shelest E."/>
            <person name="Sherlock G."/>
            <person name="Sophianopoulou V."/>
            <person name="Squina F.M."/>
            <person name="Sun H."/>
            <person name="Susca A."/>
            <person name="Todd R.B."/>
            <person name="Tsang A."/>
            <person name="Unkles S.E."/>
            <person name="van de Wiele N."/>
            <person name="van Rossen-Uffink D."/>
            <person name="Oliveira J.V."/>
            <person name="Vesth T.C."/>
            <person name="Visser J."/>
            <person name="Yu J.-H."/>
            <person name="Zhou M."/>
            <person name="Andersen M.R."/>
            <person name="Archer D.B."/>
            <person name="Baker S.E."/>
            <person name="Benoit I."/>
            <person name="Brakhage A.A."/>
            <person name="Braus G.H."/>
            <person name="Fischer R."/>
            <person name="Frisvad J.C."/>
            <person name="Goldman G.H."/>
            <person name="Houbraken J."/>
            <person name="Oakley B."/>
            <person name="Pocsi I."/>
            <person name="Scazzocchio C."/>
            <person name="Seiboth B."/>
            <person name="vanKuyk P.A."/>
            <person name="Wortman J."/>
            <person name="Dyer P.S."/>
            <person name="Grigoriev I.V."/>
        </authorList>
    </citation>
    <scope>NUCLEOTIDE SEQUENCE [LARGE SCALE GENOMIC DNA]</scope>
    <source>
        <strain evidence="4">DTO 134E9</strain>
    </source>
</reference>
<dbReference type="VEuPathDB" id="FungiDB:ASPWEDRAFT_26055"/>
<dbReference type="Proteomes" id="UP000184383">
    <property type="component" value="Unassembled WGS sequence"/>
</dbReference>
<keyword evidence="2" id="KW-1133">Transmembrane helix</keyword>
<gene>
    <name evidence="3" type="ORF">ASPWEDRAFT_26055</name>
</gene>
<dbReference type="STRING" id="1073089.A0A1L9RP26"/>
<name>A0A1L9RP26_ASPWE</name>
<dbReference type="EMBL" id="KV878211">
    <property type="protein sequence ID" value="OJJ36598.1"/>
    <property type="molecule type" value="Genomic_DNA"/>
</dbReference>
<evidence type="ECO:0000256" key="1">
    <source>
        <dbReference type="SAM" id="MobiDB-lite"/>
    </source>
</evidence>
<feature type="region of interest" description="Disordered" evidence="1">
    <location>
        <begin position="104"/>
        <end position="138"/>
    </location>
</feature>
<keyword evidence="4" id="KW-1185">Reference proteome</keyword>
<dbReference type="AlphaFoldDB" id="A0A1L9RP26"/>
<sequence length="538" mass="59439">MFEYQFGSIITQHQTTPSLTFSAVSIMASNYDAQYLHEDYTPSETESTLSSQLIYTPTSEDMNASKLSADDLKHIDMLQNDEEQEEEQAPFLNERPPEYEKVISGMPTDSKEGGGGENFYFQDEDSSDSNPRGNCYRGKKKNTRRGRCLLGLVRGFVLFGVLFWVYRLLGTIFRPPCAENPEQREITIDNGPQSIQGRYPLFDLLSLSTTTGDITVSVVPQLASSESPDEPARLRIRSTSGSVTVSFSAPAAASMPDVEMDMMMDDMVKEEANEKKALQSKRKNDKRGKFTTHNRLTNKQGCTQKGFFKWTNACKSHRKNKNKNKKRILPAEESNTDPNFLPLRPYEIDIQTETGSIAGRFLVSSSVHLVTGTGSINAVLVPVTSMNQDQGQDHNVSVTTTSEEGSQQIHLTEPFYADQVSSSLSSLSKNSPALGPNANSNSGKSDPAISHATHHSNRGSLQIAYPRQWAGSIHARSEGSVNVGGLGVDITKDSDEVVDGVKKSDTSDDERWWGSRMDVSLESSQGAVAFYSRCAMRR</sequence>
<feature type="transmembrane region" description="Helical" evidence="2">
    <location>
        <begin position="148"/>
        <end position="166"/>
    </location>
</feature>
<protein>
    <submittedName>
        <fullName evidence="3">Uncharacterized protein</fullName>
    </submittedName>
</protein>
<accession>A0A1L9RP26</accession>
<evidence type="ECO:0000256" key="2">
    <source>
        <dbReference type="SAM" id="Phobius"/>
    </source>
</evidence>
<organism evidence="3 4">
    <name type="scientific">Aspergillus wentii DTO 134E9</name>
    <dbReference type="NCBI Taxonomy" id="1073089"/>
    <lineage>
        <taxon>Eukaryota</taxon>
        <taxon>Fungi</taxon>
        <taxon>Dikarya</taxon>
        <taxon>Ascomycota</taxon>
        <taxon>Pezizomycotina</taxon>
        <taxon>Eurotiomycetes</taxon>
        <taxon>Eurotiomycetidae</taxon>
        <taxon>Eurotiales</taxon>
        <taxon>Aspergillaceae</taxon>
        <taxon>Aspergillus</taxon>
        <taxon>Aspergillus subgen. Cremei</taxon>
    </lineage>
</organism>
<dbReference type="OrthoDB" id="3539644at2759"/>
<proteinExistence type="predicted"/>
<keyword evidence="2" id="KW-0812">Transmembrane</keyword>
<dbReference type="GeneID" id="63748652"/>
<keyword evidence="2" id="KW-0472">Membrane</keyword>
<evidence type="ECO:0000313" key="3">
    <source>
        <dbReference type="EMBL" id="OJJ36598.1"/>
    </source>
</evidence>
<dbReference type="RefSeq" id="XP_040690274.1">
    <property type="nucleotide sequence ID" value="XM_040832804.1"/>
</dbReference>